<reference evidence="2" key="1">
    <citation type="journal article" date="2011" name="Plant Physiol.">
        <title>Comprehensive sequence analysis of 24,783 barley full-length cDNAs derived from 12 clone libraries.</title>
        <authorList>
            <person name="Matsumoto T."/>
            <person name="Tanaka T."/>
            <person name="Sakai H."/>
            <person name="Amano N."/>
            <person name="Kanamori H."/>
            <person name="Kurita K."/>
            <person name="Kikuta A."/>
            <person name="Kamiya K."/>
            <person name="Yamamoto M."/>
            <person name="Ikawa H."/>
            <person name="Fujii N."/>
            <person name="Hori K."/>
            <person name="Itoh T."/>
            <person name="Sato K."/>
        </authorList>
    </citation>
    <scope>NUCLEOTIDE SEQUENCE</scope>
    <source>
        <tissue evidence="2">Shoot and root</tissue>
    </source>
</reference>
<accession>F2DFC0</accession>
<feature type="compositionally biased region" description="Low complexity" evidence="1">
    <location>
        <begin position="1"/>
        <end position="14"/>
    </location>
</feature>
<evidence type="ECO:0000313" key="2">
    <source>
        <dbReference type="EMBL" id="BAJ93791.1"/>
    </source>
</evidence>
<proteinExistence type="evidence at transcript level"/>
<name>F2DFC0_HORVV</name>
<protein>
    <submittedName>
        <fullName evidence="2">Predicted protein</fullName>
    </submittedName>
</protein>
<dbReference type="AlphaFoldDB" id="F2DFC0"/>
<evidence type="ECO:0000256" key="1">
    <source>
        <dbReference type="SAM" id="MobiDB-lite"/>
    </source>
</evidence>
<dbReference type="EMBL" id="AK362587">
    <property type="protein sequence ID" value="BAJ93791.1"/>
    <property type="molecule type" value="mRNA"/>
</dbReference>
<sequence length="21" mass="2343">MSSRTLSSTPSRLPFSPTCWT</sequence>
<feature type="region of interest" description="Disordered" evidence="1">
    <location>
        <begin position="1"/>
        <end position="21"/>
    </location>
</feature>
<organism evidence="2">
    <name type="scientific">Hordeum vulgare subsp. vulgare</name>
    <name type="common">Domesticated barley</name>
    <dbReference type="NCBI Taxonomy" id="112509"/>
    <lineage>
        <taxon>Eukaryota</taxon>
        <taxon>Viridiplantae</taxon>
        <taxon>Streptophyta</taxon>
        <taxon>Embryophyta</taxon>
        <taxon>Tracheophyta</taxon>
        <taxon>Spermatophyta</taxon>
        <taxon>Magnoliopsida</taxon>
        <taxon>Liliopsida</taxon>
        <taxon>Poales</taxon>
        <taxon>Poaceae</taxon>
        <taxon>BOP clade</taxon>
        <taxon>Pooideae</taxon>
        <taxon>Triticodae</taxon>
        <taxon>Triticeae</taxon>
        <taxon>Hordeinae</taxon>
        <taxon>Hordeum</taxon>
    </lineage>
</organism>